<dbReference type="Proteomes" id="UP000765509">
    <property type="component" value="Unassembled WGS sequence"/>
</dbReference>
<feature type="compositionally biased region" description="Polar residues" evidence="1">
    <location>
        <begin position="159"/>
        <end position="183"/>
    </location>
</feature>
<name>A0A9Q3FG60_9BASI</name>
<feature type="compositionally biased region" description="Basic and acidic residues" evidence="1">
    <location>
        <begin position="243"/>
        <end position="262"/>
    </location>
</feature>
<feature type="compositionally biased region" description="Low complexity" evidence="1">
    <location>
        <begin position="131"/>
        <end position="141"/>
    </location>
</feature>
<feature type="region of interest" description="Disordered" evidence="1">
    <location>
        <begin position="131"/>
        <end position="262"/>
    </location>
</feature>
<comment type="caution">
    <text evidence="2">The sequence shown here is derived from an EMBL/GenBank/DDBJ whole genome shotgun (WGS) entry which is preliminary data.</text>
</comment>
<feature type="compositionally biased region" description="Basic and acidic residues" evidence="1">
    <location>
        <begin position="201"/>
        <end position="214"/>
    </location>
</feature>
<gene>
    <name evidence="2" type="ORF">O181_077013</name>
</gene>
<feature type="region of interest" description="Disordered" evidence="1">
    <location>
        <begin position="295"/>
        <end position="322"/>
    </location>
</feature>
<protein>
    <submittedName>
        <fullName evidence="2">Uncharacterized protein</fullName>
    </submittedName>
</protein>
<evidence type="ECO:0000313" key="3">
    <source>
        <dbReference type="Proteomes" id="UP000765509"/>
    </source>
</evidence>
<dbReference type="EMBL" id="AVOT02041929">
    <property type="protein sequence ID" value="MBW0537298.1"/>
    <property type="molecule type" value="Genomic_DNA"/>
</dbReference>
<evidence type="ECO:0000256" key="1">
    <source>
        <dbReference type="SAM" id="MobiDB-lite"/>
    </source>
</evidence>
<feature type="compositionally biased region" description="Polar residues" evidence="1">
    <location>
        <begin position="215"/>
        <end position="242"/>
    </location>
</feature>
<organism evidence="2 3">
    <name type="scientific">Austropuccinia psidii MF-1</name>
    <dbReference type="NCBI Taxonomy" id="1389203"/>
    <lineage>
        <taxon>Eukaryota</taxon>
        <taxon>Fungi</taxon>
        <taxon>Dikarya</taxon>
        <taxon>Basidiomycota</taxon>
        <taxon>Pucciniomycotina</taxon>
        <taxon>Pucciniomycetes</taxon>
        <taxon>Pucciniales</taxon>
        <taxon>Sphaerophragmiaceae</taxon>
        <taxon>Austropuccinia</taxon>
    </lineage>
</organism>
<evidence type="ECO:0000313" key="2">
    <source>
        <dbReference type="EMBL" id="MBW0537298.1"/>
    </source>
</evidence>
<accession>A0A9Q3FG60</accession>
<feature type="compositionally biased region" description="Basic and acidic residues" evidence="1">
    <location>
        <begin position="295"/>
        <end position="315"/>
    </location>
</feature>
<feature type="compositionally biased region" description="Basic and acidic residues" evidence="1">
    <location>
        <begin position="471"/>
        <end position="482"/>
    </location>
</feature>
<sequence length="532" mass="60048">MSRHLIIHTFLTSHKLRPVLLLPRLLRFYLLVLFARPTHPLVFRIIHSSVAVSHISGYEPAPASSSNVVLSGFQPGTGPGARTPISESGSIPKGYVTLRNVVLGVIPVARRIEVPLTIHSYEPADEKIFNSEVGSSSSGQSDVLNPDAKNLKPFAPATKRTQSATKSRNPNARVTLDTGQGRSSRLENPPLGVHSASAKSGLHDPLRSSSKERQSQITRSEISKKIVNQQSPENVGVSQPKSSNKDVNESGEASHELEQRKNEIEYPKNILLKTGLHDYEELPNKSETYQKHYAHEPEENQTLQDRESEERERESSSQLKSNILAHKDLVQPFQKSKMSHLKTHELSELTESLRKVEIKDKVIIIQEKEEKQKKSMQNQVNSSQEGKKVFQEEERIKLPKPLQVQEEETIENSWKTCKFLANESILKSRPRIANDKINSVEFPKSSGTEASHLNINPLQPFQELLKDSLKHSAETSKQKPNEENSLPWSHISKGSKSKKLIFIDAHKEHQRERCSLIINKANNKKQNKKGYW</sequence>
<feature type="region of interest" description="Disordered" evidence="1">
    <location>
        <begin position="471"/>
        <end position="491"/>
    </location>
</feature>
<reference evidence="2" key="1">
    <citation type="submission" date="2021-03" db="EMBL/GenBank/DDBJ databases">
        <title>Draft genome sequence of rust myrtle Austropuccinia psidii MF-1, a brazilian biotype.</title>
        <authorList>
            <person name="Quecine M.C."/>
            <person name="Pachon D.M.R."/>
            <person name="Bonatelli M.L."/>
            <person name="Correr F.H."/>
            <person name="Franceschini L.M."/>
            <person name="Leite T.F."/>
            <person name="Margarido G.R.A."/>
            <person name="Almeida C.A."/>
            <person name="Ferrarezi J.A."/>
            <person name="Labate C.A."/>
        </authorList>
    </citation>
    <scope>NUCLEOTIDE SEQUENCE</scope>
    <source>
        <strain evidence="2">MF-1</strain>
    </source>
</reference>
<dbReference type="AlphaFoldDB" id="A0A9Q3FG60"/>
<proteinExistence type="predicted"/>
<keyword evidence="3" id="KW-1185">Reference proteome</keyword>